<proteinExistence type="predicted"/>
<keyword evidence="3" id="KW-1185">Reference proteome</keyword>
<accession>A0A418UZU0</accession>
<keyword evidence="1" id="KW-0812">Transmembrane</keyword>
<evidence type="ECO:0000313" key="3">
    <source>
        <dbReference type="Proteomes" id="UP000286287"/>
    </source>
</evidence>
<evidence type="ECO:0000313" key="2">
    <source>
        <dbReference type="EMBL" id="RJF68979.1"/>
    </source>
</evidence>
<dbReference type="AlphaFoldDB" id="A0A418UZU0"/>
<dbReference type="EMBL" id="QYUJ01000030">
    <property type="protein sequence ID" value="RJF68979.1"/>
    <property type="molecule type" value="Genomic_DNA"/>
</dbReference>
<feature type="transmembrane region" description="Helical" evidence="1">
    <location>
        <begin position="72"/>
        <end position="92"/>
    </location>
</feature>
<organism evidence="2 3">
    <name type="scientific">Deinococcus cavernae</name>
    <dbReference type="NCBI Taxonomy" id="2320857"/>
    <lineage>
        <taxon>Bacteria</taxon>
        <taxon>Thermotogati</taxon>
        <taxon>Deinococcota</taxon>
        <taxon>Deinococci</taxon>
        <taxon>Deinococcales</taxon>
        <taxon>Deinococcaceae</taxon>
        <taxon>Deinococcus</taxon>
    </lineage>
</organism>
<comment type="caution">
    <text evidence="2">The sequence shown here is derived from an EMBL/GenBank/DDBJ whole genome shotgun (WGS) entry which is preliminary data.</text>
</comment>
<dbReference type="Proteomes" id="UP000286287">
    <property type="component" value="Unassembled WGS sequence"/>
</dbReference>
<keyword evidence="1" id="KW-0472">Membrane</keyword>
<protein>
    <submittedName>
        <fullName evidence="2">Uncharacterized protein</fullName>
    </submittedName>
</protein>
<feature type="transmembrane region" description="Helical" evidence="1">
    <location>
        <begin position="6"/>
        <end position="25"/>
    </location>
</feature>
<sequence>MFTPEALGASVFTLAALVAFIVQFVKKQLERQGRKLRWYVTLLIALGVSEGLSALLYYAGYGARFGSAPPPWTWLIFGLVAAAAGAGGRDLLMSFAERSKTDVVVRPPEAAPVPTAPINPNTTIVIERPASLDDAPLDTGR</sequence>
<name>A0A418UZU0_9DEIO</name>
<evidence type="ECO:0000256" key="1">
    <source>
        <dbReference type="SAM" id="Phobius"/>
    </source>
</evidence>
<keyword evidence="1" id="KW-1133">Transmembrane helix</keyword>
<gene>
    <name evidence="2" type="ORF">D3875_21865</name>
</gene>
<feature type="transmembrane region" description="Helical" evidence="1">
    <location>
        <begin position="37"/>
        <end position="60"/>
    </location>
</feature>
<reference evidence="2 3" key="1">
    <citation type="submission" date="2018-09" db="EMBL/GenBank/DDBJ databases">
        <authorList>
            <person name="Zhu H."/>
        </authorList>
    </citation>
    <scope>NUCLEOTIDE SEQUENCE [LARGE SCALE GENOMIC DNA]</scope>
    <source>
        <strain evidence="2 3">K2S05-167</strain>
    </source>
</reference>